<dbReference type="Proteomes" id="UP000220032">
    <property type="component" value="Unassembled WGS sequence"/>
</dbReference>
<name>A0A1D3N0Y5_BACCE</name>
<evidence type="ECO:0008006" key="4">
    <source>
        <dbReference type="Google" id="ProtNLM"/>
    </source>
</evidence>
<accession>A0A1D3N0Y5</accession>
<proteinExistence type="predicted"/>
<comment type="caution">
    <text evidence="2">The sequence shown here is derived from an EMBL/GenBank/DDBJ whole genome shotgun (WGS) entry which is preliminary data.</text>
</comment>
<feature type="signal peptide" evidence="1">
    <location>
        <begin position="1"/>
        <end position="27"/>
    </location>
</feature>
<reference evidence="2 3" key="1">
    <citation type="submission" date="2017-09" db="EMBL/GenBank/DDBJ databases">
        <title>Large-scale bioinformatics analysis of Bacillus genomes uncovers conserved roles of natural products in bacterial physiology.</title>
        <authorList>
            <consortium name="Agbiome Team Llc"/>
            <person name="Bleich R.M."/>
            <person name="Grubbs K.J."/>
            <person name="Santa Maria K.C."/>
            <person name="Allen S.E."/>
            <person name="Farag S."/>
            <person name="Shank E.A."/>
            <person name="Bowers A."/>
        </authorList>
    </citation>
    <scope>NUCLEOTIDE SEQUENCE [LARGE SCALE GENOMIC DNA]</scope>
    <source>
        <strain evidence="2 3">AFS022681</strain>
    </source>
</reference>
<evidence type="ECO:0000313" key="3">
    <source>
        <dbReference type="Proteomes" id="UP000220032"/>
    </source>
</evidence>
<evidence type="ECO:0000313" key="2">
    <source>
        <dbReference type="EMBL" id="PFE11891.1"/>
    </source>
</evidence>
<keyword evidence="1" id="KW-0732">Signal</keyword>
<protein>
    <recommendedName>
        <fullName evidence="4">XoxI protein</fullName>
    </recommendedName>
</protein>
<organism evidence="2 3">
    <name type="scientific">Bacillus cereus</name>
    <dbReference type="NCBI Taxonomy" id="1396"/>
    <lineage>
        <taxon>Bacteria</taxon>
        <taxon>Bacillati</taxon>
        <taxon>Bacillota</taxon>
        <taxon>Bacilli</taxon>
        <taxon>Bacillales</taxon>
        <taxon>Bacillaceae</taxon>
        <taxon>Bacillus</taxon>
        <taxon>Bacillus cereus group</taxon>
    </lineage>
</organism>
<dbReference type="EMBL" id="NTRR01000033">
    <property type="protein sequence ID" value="PFE11891.1"/>
    <property type="molecule type" value="Genomic_DNA"/>
</dbReference>
<dbReference type="RefSeq" id="WP_088095380.1">
    <property type="nucleotide sequence ID" value="NZ_FMJG01000013.1"/>
</dbReference>
<sequence length="162" mass="17468">MKKKIIPVLLSSTFALGLITFAPSSQASANEGVSPVVHDNEKLPSKTFSPLPLDSKITNYAAGPHYSAKSGQYALGGTWSTSDSYTSSSKSKRKSIDRIYAKTKHYVDGGSVGSKADDQYNASHAGAEVNKGAWYIGDDEVYGEHIFANKGYQTWKTETYGS</sequence>
<feature type="chain" id="PRO_5030026416" description="XoxI protein" evidence="1">
    <location>
        <begin position="28"/>
        <end position="162"/>
    </location>
</feature>
<dbReference type="AlphaFoldDB" id="A0A1D3N0Y5"/>
<gene>
    <name evidence="2" type="ORF">CN307_20540</name>
</gene>
<evidence type="ECO:0000256" key="1">
    <source>
        <dbReference type="SAM" id="SignalP"/>
    </source>
</evidence>